<dbReference type="InterPro" id="IPR050832">
    <property type="entry name" value="Bact_Acetyltransf"/>
</dbReference>
<dbReference type="InterPro" id="IPR016181">
    <property type="entry name" value="Acyl_CoA_acyltransferase"/>
</dbReference>
<keyword evidence="5" id="KW-1185">Reference proteome</keyword>
<proteinExistence type="predicted"/>
<evidence type="ECO:0000256" key="1">
    <source>
        <dbReference type="ARBA" id="ARBA00022679"/>
    </source>
</evidence>
<evidence type="ECO:0000256" key="2">
    <source>
        <dbReference type="ARBA" id="ARBA00023315"/>
    </source>
</evidence>
<dbReference type="SUPFAM" id="SSF55729">
    <property type="entry name" value="Acyl-CoA N-acyltransferases (Nat)"/>
    <property type="match status" value="1"/>
</dbReference>
<evidence type="ECO:0000313" key="5">
    <source>
        <dbReference type="Proteomes" id="UP001501321"/>
    </source>
</evidence>
<dbReference type="CDD" id="cd04301">
    <property type="entry name" value="NAT_SF"/>
    <property type="match status" value="1"/>
</dbReference>
<name>A0ABP8Q8U9_9GAMM</name>
<protein>
    <submittedName>
        <fullName evidence="4">GNAT family N-acetyltransferase/peptidase C39 family protein</fullName>
    </submittedName>
</protein>
<evidence type="ECO:0000313" key="4">
    <source>
        <dbReference type="EMBL" id="GAA4499474.1"/>
    </source>
</evidence>
<dbReference type="Pfam" id="PF00583">
    <property type="entry name" value="Acetyltransf_1"/>
    <property type="match status" value="1"/>
</dbReference>
<keyword evidence="1" id="KW-0808">Transferase</keyword>
<accession>A0ABP8Q8U9</accession>
<gene>
    <name evidence="4" type="ORF">GCM10023095_19710</name>
</gene>
<dbReference type="PROSITE" id="PS51186">
    <property type="entry name" value="GNAT"/>
    <property type="match status" value="1"/>
</dbReference>
<reference evidence="5" key="1">
    <citation type="journal article" date="2019" name="Int. J. Syst. Evol. Microbiol.">
        <title>The Global Catalogue of Microorganisms (GCM) 10K type strain sequencing project: providing services to taxonomists for standard genome sequencing and annotation.</title>
        <authorList>
            <consortium name="The Broad Institute Genomics Platform"/>
            <consortium name="The Broad Institute Genome Sequencing Center for Infectious Disease"/>
            <person name="Wu L."/>
            <person name="Ma J."/>
        </authorList>
    </citation>
    <scope>NUCLEOTIDE SEQUENCE [LARGE SCALE GENOMIC DNA]</scope>
    <source>
        <strain evidence="5">JCM 32226</strain>
    </source>
</reference>
<dbReference type="InterPro" id="IPR021770">
    <property type="entry name" value="DUF3335"/>
</dbReference>
<dbReference type="PANTHER" id="PTHR43877:SF2">
    <property type="entry name" value="AMINOALKYLPHOSPHONATE N-ACETYLTRANSFERASE-RELATED"/>
    <property type="match status" value="1"/>
</dbReference>
<dbReference type="Gene3D" id="3.90.70.10">
    <property type="entry name" value="Cysteine proteinases"/>
    <property type="match status" value="1"/>
</dbReference>
<feature type="domain" description="N-acetyltransferase" evidence="3">
    <location>
        <begin position="1"/>
        <end position="146"/>
    </location>
</feature>
<dbReference type="Proteomes" id="UP001501321">
    <property type="component" value="Unassembled WGS sequence"/>
</dbReference>
<dbReference type="PANTHER" id="PTHR43877">
    <property type="entry name" value="AMINOALKYLPHOSPHONATE N-ACETYLTRANSFERASE-RELATED-RELATED"/>
    <property type="match status" value="1"/>
</dbReference>
<comment type="caution">
    <text evidence="4">The sequence shown here is derived from an EMBL/GenBank/DDBJ whole genome shotgun (WGS) entry which is preliminary data.</text>
</comment>
<dbReference type="EMBL" id="BAABFC010000012">
    <property type="protein sequence ID" value="GAA4499474.1"/>
    <property type="molecule type" value="Genomic_DNA"/>
</dbReference>
<sequence>MIRDAQLEDLPALLALEQTAFPGDRLSSRQFRRFIKSDNSRTLVLQHDGQLAGYALVLFHHRTHLARLYSLAIVPALRGQGLAGHLMEACEQEALARGYLTLRLEVREDNAGARALYRKRGYRPIRLLAHYYDDAADGIRLEKRLQPGKPTSLLPVPYYAQTLPFTCGPASLLMARSALTPGFVPSRREEVQIWREATTVFMTTGHGGCSALGLALAAHRRDLTPRLWVSQTQTPFLRGVRSDSKRQVMELVQADFTQQAAEADLDIRLGRASLEELGQELAAGHPVLVLISTWRLTGDKAPHWVVLVGLDEQFVFFHDPDVDSSRDRLASAIQVPVRRDDFAAMMQYGQERFSAALALSGR</sequence>
<dbReference type="Gene3D" id="3.40.630.30">
    <property type="match status" value="1"/>
</dbReference>
<dbReference type="InterPro" id="IPR000182">
    <property type="entry name" value="GNAT_dom"/>
</dbReference>
<dbReference type="RefSeq" id="WP_345012542.1">
    <property type="nucleotide sequence ID" value="NZ_BAABFC010000012.1"/>
</dbReference>
<keyword evidence="2" id="KW-0012">Acyltransferase</keyword>
<dbReference type="Pfam" id="PF11814">
    <property type="entry name" value="DUF3335"/>
    <property type="match status" value="1"/>
</dbReference>
<organism evidence="4 5">
    <name type="scientific">Pseudaeromonas paramecii</name>
    <dbReference type="NCBI Taxonomy" id="2138166"/>
    <lineage>
        <taxon>Bacteria</taxon>
        <taxon>Pseudomonadati</taxon>
        <taxon>Pseudomonadota</taxon>
        <taxon>Gammaproteobacteria</taxon>
        <taxon>Aeromonadales</taxon>
        <taxon>Aeromonadaceae</taxon>
        <taxon>Pseudaeromonas</taxon>
    </lineage>
</organism>
<evidence type="ECO:0000259" key="3">
    <source>
        <dbReference type="PROSITE" id="PS51186"/>
    </source>
</evidence>